<dbReference type="AlphaFoldDB" id="A0A2S7SUI0"/>
<keyword evidence="2" id="KW-1185">Reference proteome</keyword>
<organism evidence="1 2">
    <name type="scientific">Flavipsychrobacter stenotrophus</name>
    <dbReference type="NCBI Taxonomy" id="2077091"/>
    <lineage>
        <taxon>Bacteria</taxon>
        <taxon>Pseudomonadati</taxon>
        <taxon>Bacteroidota</taxon>
        <taxon>Chitinophagia</taxon>
        <taxon>Chitinophagales</taxon>
        <taxon>Chitinophagaceae</taxon>
        <taxon>Flavipsychrobacter</taxon>
    </lineage>
</organism>
<dbReference type="RefSeq" id="WP_105040264.1">
    <property type="nucleotide sequence ID" value="NZ_PPSL01000004.1"/>
</dbReference>
<sequence>MVIPANCVVTAIGVNYESKRSFPERIFIDQLSYTLNFDGGIQTFGFTGEIFSGNKPLDVYLGSSKGAPLNKGIMVVTYYN</sequence>
<proteinExistence type="predicted"/>
<dbReference type="EMBL" id="PPSL01000004">
    <property type="protein sequence ID" value="PQJ10255.1"/>
    <property type="molecule type" value="Genomic_DNA"/>
</dbReference>
<reference evidence="1 2" key="1">
    <citation type="submission" date="2018-01" db="EMBL/GenBank/DDBJ databases">
        <title>A novel member of the phylum Bacteroidetes isolated from glacier ice.</title>
        <authorList>
            <person name="Liu Q."/>
            <person name="Xin Y.-H."/>
        </authorList>
    </citation>
    <scope>NUCLEOTIDE SEQUENCE [LARGE SCALE GENOMIC DNA]</scope>
    <source>
        <strain evidence="1 2">RB1R16</strain>
    </source>
</reference>
<dbReference type="Proteomes" id="UP000239872">
    <property type="component" value="Unassembled WGS sequence"/>
</dbReference>
<name>A0A2S7SUI0_9BACT</name>
<gene>
    <name evidence="1" type="ORF">CJD36_016350</name>
</gene>
<accession>A0A2S7SUI0</accession>
<evidence type="ECO:0000313" key="2">
    <source>
        <dbReference type="Proteomes" id="UP000239872"/>
    </source>
</evidence>
<evidence type="ECO:0000313" key="1">
    <source>
        <dbReference type="EMBL" id="PQJ10255.1"/>
    </source>
</evidence>
<comment type="caution">
    <text evidence="1">The sequence shown here is derived from an EMBL/GenBank/DDBJ whole genome shotgun (WGS) entry which is preliminary data.</text>
</comment>
<protein>
    <submittedName>
        <fullName evidence="1">Uncharacterized protein</fullName>
    </submittedName>
</protein>